<dbReference type="PROSITE" id="PS50879">
    <property type="entry name" value="RNASE_H_1"/>
    <property type="match status" value="1"/>
</dbReference>
<comment type="catalytic activity">
    <reaction evidence="1">
        <text>Endonucleolytic cleavage to 5'-phosphomonoester.</text>
        <dbReference type="EC" id="3.1.26.4"/>
    </reaction>
</comment>
<evidence type="ECO:0000256" key="6">
    <source>
        <dbReference type="ARBA" id="ARBA00022722"/>
    </source>
</evidence>
<feature type="compositionally biased region" description="Basic and acidic residues" evidence="11">
    <location>
        <begin position="234"/>
        <end position="255"/>
    </location>
</feature>
<evidence type="ECO:0000256" key="11">
    <source>
        <dbReference type="SAM" id="MobiDB-lite"/>
    </source>
</evidence>
<evidence type="ECO:0000256" key="7">
    <source>
        <dbReference type="ARBA" id="ARBA00022723"/>
    </source>
</evidence>
<reference evidence="13 14" key="1">
    <citation type="submission" date="2016-10" db="EMBL/GenBank/DDBJ databases">
        <authorList>
            <person name="Varghese N."/>
        </authorList>
    </citation>
    <scope>NUCLEOTIDE SEQUENCE [LARGE SCALE GENOMIC DNA]</scope>
    <source>
        <strain evidence="13 14">KA00225</strain>
    </source>
</reference>
<keyword evidence="6" id="KW-0540">Nuclease</keyword>
<dbReference type="InterPro" id="IPR012337">
    <property type="entry name" value="RNaseH-like_sf"/>
</dbReference>
<evidence type="ECO:0000256" key="1">
    <source>
        <dbReference type="ARBA" id="ARBA00000077"/>
    </source>
</evidence>
<dbReference type="AlphaFoldDB" id="A0A2K1SWR6"/>
<keyword evidence="10" id="KW-0460">Magnesium</keyword>
<dbReference type="GO" id="GO:0043137">
    <property type="term" value="P:DNA replication, removal of RNA primer"/>
    <property type="evidence" value="ECO:0007669"/>
    <property type="project" value="TreeGrafter"/>
</dbReference>
<dbReference type="Gene3D" id="3.30.420.10">
    <property type="entry name" value="Ribonuclease H-like superfamily/Ribonuclease H"/>
    <property type="match status" value="1"/>
</dbReference>
<evidence type="ECO:0000256" key="4">
    <source>
        <dbReference type="ARBA" id="ARBA00011245"/>
    </source>
</evidence>
<evidence type="ECO:0000256" key="2">
    <source>
        <dbReference type="ARBA" id="ARBA00001946"/>
    </source>
</evidence>
<evidence type="ECO:0000313" key="14">
    <source>
        <dbReference type="Proteomes" id="UP000236146"/>
    </source>
</evidence>
<dbReference type="PANTHER" id="PTHR10642:SF26">
    <property type="entry name" value="RIBONUCLEASE H1"/>
    <property type="match status" value="1"/>
</dbReference>
<feature type="region of interest" description="Disordered" evidence="11">
    <location>
        <begin position="201"/>
        <end position="294"/>
    </location>
</feature>
<evidence type="ECO:0000256" key="8">
    <source>
        <dbReference type="ARBA" id="ARBA00022759"/>
    </source>
</evidence>
<dbReference type="GO" id="GO:0003676">
    <property type="term" value="F:nucleic acid binding"/>
    <property type="evidence" value="ECO:0007669"/>
    <property type="project" value="InterPro"/>
</dbReference>
<protein>
    <recommendedName>
        <fullName evidence="5">ribonuclease H</fullName>
        <ecNumber evidence="5">3.1.26.4</ecNumber>
    </recommendedName>
</protein>
<gene>
    <name evidence="13" type="ORF">BFS05_01765</name>
</gene>
<dbReference type="Pfam" id="PF00075">
    <property type="entry name" value="RNase_H"/>
    <property type="match status" value="1"/>
</dbReference>
<organism evidence="13 14">
    <name type="scientific">Gardnerella vaginalis</name>
    <dbReference type="NCBI Taxonomy" id="2702"/>
    <lineage>
        <taxon>Bacteria</taxon>
        <taxon>Bacillati</taxon>
        <taxon>Actinomycetota</taxon>
        <taxon>Actinomycetes</taxon>
        <taxon>Bifidobacteriales</taxon>
        <taxon>Bifidobacteriaceae</taxon>
        <taxon>Gardnerella</taxon>
    </lineage>
</organism>
<dbReference type="RefSeq" id="WP_103084318.1">
    <property type="nucleotide sequence ID" value="NZ_MNLH01000001.1"/>
</dbReference>
<evidence type="ECO:0000256" key="5">
    <source>
        <dbReference type="ARBA" id="ARBA00012180"/>
    </source>
</evidence>
<feature type="domain" description="RNase H type-1" evidence="12">
    <location>
        <begin position="1"/>
        <end position="151"/>
    </location>
</feature>
<dbReference type="GO" id="GO:0004523">
    <property type="term" value="F:RNA-DNA hybrid ribonuclease activity"/>
    <property type="evidence" value="ECO:0007669"/>
    <property type="project" value="UniProtKB-EC"/>
</dbReference>
<evidence type="ECO:0000256" key="10">
    <source>
        <dbReference type="ARBA" id="ARBA00022842"/>
    </source>
</evidence>
<dbReference type="EMBL" id="MNLH01000001">
    <property type="protein sequence ID" value="PNS43955.1"/>
    <property type="molecule type" value="Genomic_DNA"/>
</dbReference>
<dbReference type="InterPro" id="IPR036397">
    <property type="entry name" value="RNaseH_sf"/>
</dbReference>
<accession>A0A2K1SWR6</accession>
<comment type="caution">
    <text evidence="13">The sequence shown here is derived from an EMBL/GenBank/DDBJ whole genome shotgun (WGS) entry which is preliminary data.</text>
</comment>
<name>A0A2K1SWR6_GARVA</name>
<sequence length="357" mass="38282">MIVVSTDGSALGNPNGSMGWAWADHTDASGNAPEHHHTGNADAGGATNGTNQIGELCAVLEALRAHPGSEPLTIESDSQYAINCATTWIHGWKKNGWKNSKNEPVKNAELIRAIDAEITKREGAVKFVWVKGHAGNAGNEKVDTLAHGYAEDCRDGLKVGYLPLEGWKSLLSSSYASGTDIPDDAHLLLDNKISSAEYHKNRTVGSDTNPDFLLTNKNTEDSDTAESDNTAIDTTDKSPIENKDSSPIENKRDSETTDSTDSETTAIARTQSPETQSSETQSPETKSTQTQSQEILKSIPGLSVSGVLQFTPPPNTSPTFNGEARYISGTINVSGYVQPDGTLRLDPTSFYIRTTSK</sequence>
<evidence type="ECO:0000256" key="3">
    <source>
        <dbReference type="ARBA" id="ARBA00005300"/>
    </source>
</evidence>
<dbReference type="CDD" id="cd09278">
    <property type="entry name" value="RNase_HI_prokaryote_like"/>
    <property type="match status" value="1"/>
</dbReference>
<dbReference type="OrthoDB" id="7845843at2"/>
<dbReference type="InterPro" id="IPR022892">
    <property type="entry name" value="RNaseHI"/>
</dbReference>
<comment type="cofactor">
    <cofactor evidence="2">
        <name>Mg(2+)</name>
        <dbReference type="ChEBI" id="CHEBI:18420"/>
    </cofactor>
</comment>
<comment type="similarity">
    <text evidence="3">Belongs to the RNase H family.</text>
</comment>
<evidence type="ECO:0000256" key="9">
    <source>
        <dbReference type="ARBA" id="ARBA00022801"/>
    </source>
</evidence>
<dbReference type="Proteomes" id="UP000236146">
    <property type="component" value="Unassembled WGS sequence"/>
</dbReference>
<keyword evidence="9" id="KW-0378">Hydrolase</keyword>
<dbReference type="EC" id="3.1.26.4" evidence="5"/>
<comment type="subunit">
    <text evidence="4">Monomer.</text>
</comment>
<dbReference type="SUPFAM" id="SSF53098">
    <property type="entry name" value="Ribonuclease H-like"/>
    <property type="match status" value="1"/>
</dbReference>
<proteinExistence type="inferred from homology"/>
<dbReference type="InterPro" id="IPR002156">
    <property type="entry name" value="RNaseH_domain"/>
</dbReference>
<keyword evidence="7" id="KW-0479">Metal-binding</keyword>
<dbReference type="InterPro" id="IPR050092">
    <property type="entry name" value="RNase_H"/>
</dbReference>
<evidence type="ECO:0000313" key="13">
    <source>
        <dbReference type="EMBL" id="PNS43955.1"/>
    </source>
</evidence>
<dbReference type="PANTHER" id="PTHR10642">
    <property type="entry name" value="RIBONUCLEASE H1"/>
    <property type="match status" value="1"/>
</dbReference>
<feature type="region of interest" description="Disordered" evidence="11">
    <location>
        <begin position="23"/>
        <end position="47"/>
    </location>
</feature>
<evidence type="ECO:0000259" key="12">
    <source>
        <dbReference type="PROSITE" id="PS50879"/>
    </source>
</evidence>
<dbReference type="GO" id="GO:0046872">
    <property type="term" value="F:metal ion binding"/>
    <property type="evidence" value="ECO:0007669"/>
    <property type="project" value="UniProtKB-KW"/>
</dbReference>
<feature type="compositionally biased region" description="Low complexity" evidence="11">
    <location>
        <begin position="262"/>
        <end position="294"/>
    </location>
</feature>
<keyword evidence="8" id="KW-0255">Endonuclease</keyword>